<evidence type="ECO:0000313" key="3">
    <source>
        <dbReference type="Proteomes" id="UP000236214"/>
    </source>
</evidence>
<dbReference type="EMBL" id="BDEC01000058">
    <property type="protein sequence ID" value="GBD68586.1"/>
    <property type="molecule type" value="Genomic_DNA"/>
</dbReference>
<evidence type="ECO:0000313" key="2">
    <source>
        <dbReference type="EMBL" id="GBD68586.1"/>
    </source>
</evidence>
<organism evidence="2 3">
    <name type="scientific">Tetragenococcus halophilus subsp. halophilus</name>
    <dbReference type="NCBI Taxonomy" id="1513897"/>
    <lineage>
        <taxon>Bacteria</taxon>
        <taxon>Bacillati</taxon>
        <taxon>Bacillota</taxon>
        <taxon>Bacilli</taxon>
        <taxon>Lactobacillales</taxon>
        <taxon>Enterococcaceae</taxon>
        <taxon>Tetragenococcus</taxon>
    </lineage>
</organism>
<dbReference type="GeneID" id="64053671"/>
<comment type="caution">
    <text evidence="2">The sequence shown here is derived from an EMBL/GenBank/DDBJ whole genome shotgun (WGS) entry which is preliminary data.</text>
</comment>
<dbReference type="Proteomes" id="UP000236214">
    <property type="component" value="Unassembled WGS sequence"/>
</dbReference>
<reference evidence="2 3" key="1">
    <citation type="submission" date="2016-05" db="EMBL/GenBank/DDBJ databases">
        <title>Whole genome sequencing of Tetragenococcus halophilus subsp. halophilus NISL 7118.</title>
        <authorList>
            <person name="Shiwa Y."/>
            <person name="Nishimura I."/>
            <person name="Yoshikawa H."/>
            <person name="Koyama Y."/>
            <person name="Oguma T."/>
        </authorList>
    </citation>
    <scope>NUCLEOTIDE SEQUENCE [LARGE SCALE GENOMIC DNA]</scope>
    <source>
        <strain evidence="2 3">NISL 7118</strain>
    </source>
</reference>
<sequence length="73" mass="8425">MNLTYLFIITIAIIVLIFGFINIFSPKTGWWLEIGWRIKDAEPSHAALIMNRVSGVFMIIIASIIIYRIIQLM</sequence>
<proteinExistence type="predicted"/>
<feature type="domain" description="DUF6199" evidence="1">
    <location>
        <begin position="11"/>
        <end position="67"/>
    </location>
</feature>
<evidence type="ECO:0000259" key="1">
    <source>
        <dbReference type="Pfam" id="PF19701"/>
    </source>
</evidence>
<dbReference type="AlphaFoldDB" id="A0A2H6C120"/>
<dbReference type="InterPro" id="IPR045679">
    <property type="entry name" value="DUF6199"/>
</dbReference>
<accession>A0A2H6C120</accession>
<protein>
    <recommendedName>
        <fullName evidence="1">DUF6199 domain-containing protein</fullName>
    </recommendedName>
</protein>
<gene>
    <name evidence="2" type="ORF">TEHN7118_1392</name>
</gene>
<dbReference type="RefSeq" id="WP_014124421.1">
    <property type="nucleotide sequence ID" value="NZ_BAABQP010000012.1"/>
</dbReference>
<name>A0A2H6C120_TETHA</name>
<dbReference type="Pfam" id="PF19701">
    <property type="entry name" value="DUF6199"/>
    <property type="match status" value="1"/>
</dbReference>
<keyword evidence="3" id="KW-1185">Reference proteome</keyword>